<proteinExistence type="predicted"/>
<feature type="non-terminal residue" evidence="1">
    <location>
        <position position="93"/>
    </location>
</feature>
<organism evidence="1 2">
    <name type="scientific">Caerostris extrusa</name>
    <name type="common">Bark spider</name>
    <name type="synonym">Caerostris bankana</name>
    <dbReference type="NCBI Taxonomy" id="172846"/>
    <lineage>
        <taxon>Eukaryota</taxon>
        <taxon>Metazoa</taxon>
        <taxon>Ecdysozoa</taxon>
        <taxon>Arthropoda</taxon>
        <taxon>Chelicerata</taxon>
        <taxon>Arachnida</taxon>
        <taxon>Araneae</taxon>
        <taxon>Araneomorphae</taxon>
        <taxon>Entelegynae</taxon>
        <taxon>Araneoidea</taxon>
        <taxon>Araneidae</taxon>
        <taxon>Caerostris</taxon>
    </lineage>
</organism>
<dbReference type="AlphaFoldDB" id="A0AAV4SHW9"/>
<accession>A0AAV4SHW9</accession>
<dbReference type="EMBL" id="BPLR01009599">
    <property type="protein sequence ID" value="GIY33157.1"/>
    <property type="molecule type" value="Genomic_DNA"/>
</dbReference>
<dbReference type="Proteomes" id="UP001054945">
    <property type="component" value="Unassembled WGS sequence"/>
</dbReference>
<gene>
    <name evidence="1" type="ORF">CEXT_419851</name>
</gene>
<evidence type="ECO:0000313" key="2">
    <source>
        <dbReference type="Proteomes" id="UP001054945"/>
    </source>
</evidence>
<comment type="caution">
    <text evidence="1">The sequence shown here is derived from an EMBL/GenBank/DDBJ whole genome shotgun (WGS) entry which is preliminary data.</text>
</comment>
<keyword evidence="2" id="KW-1185">Reference proteome</keyword>
<reference evidence="1 2" key="1">
    <citation type="submission" date="2021-06" db="EMBL/GenBank/DDBJ databases">
        <title>Caerostris extrusa draft genome.</title>
        <authorList>
            <person name="Kono N."/>
            <person name="Arakawa K."/>
        </authorList>
    </citation>
    <scope>NUCLEOTIDE SEQUENCE [LARGE SCALE GENOMIC DNA]</scope>
</reference>
<sequence length="93" mass="10745">MTSLPYLIEKWSDLDDCFWRPRHFAHSKKDAGGKFEKICFNIPKSSDQISRVALVLGMLVGVAGDREYLPGQHIFAFNLQLRERFSRAENTSR</sequence>
<protein>
    <submittedName>
        <fullName evidence="1">Uncharacterized protein</fullName>
    </submittedName>
</protein>
<evidence type="ECO:0000313" key="1">
    <source>
        <dbReference type="EMBL" id="GIY33157.1"/>
    </source>
</evidence>
<name>A0AAV4SHW9_CAEEX</name>